<feature type="transmembrane region" description="Helical" evidence="4">
    <location>
        <begin position="297"/>
        <end position="318"/>
    </location>
</feature>
<evidence type="ECO:0000313" key="5">
    <source>
        <dbReference type="EMBL" id="SMQ77390.1"/>
    </source>
</evidence>
<accession>A0A1Y6FW36</accession>
<dbReference type="SUPFAM" id="SSF103473">
    <property type="entry name" value="MFS general substrate transporter"/>
    <property type="match status" value="1"/>
</dbReference>
<keyword evidence="3 4" id="KW-0472">Membrane</keyword>
<keyword evidence="2 4" id="KW-1133">Transmembrane helix</keyword>
<dbReference type="GeneID" id="303003109"/>
<gene>
    <name evidence="5" type="ORF">SAMN06295984_2797</name>
</gene>
<evidence type="ECO:0000256" key="2">
    <source>
        <dbReference type="ARBA" id="ARBA00022989"/>
    </source>
</evidence>
<feature type="transmembrane region" description="Helical" evidence="4">
    <location>
        <begin position="138"/>
        <end position="157"/>
    </location>
</feature>
<feature type="transmembrane region" description="Helical" evidence="4">
    <location>
        <begin position="244"/>
        <end position="268"/>
    </location>
</feature>
<name>A0A1Y6FW36_9SPHN</name>
<feature type="transmembrane region" description="Helical" evidence="4">
    <location>
        <begin position="82"/>
        <end position="103"/>
    </location>
</feature>
<evidence type="ECO:0000256" key="4">
    <source>
        <dbReference type="SAM" id="Phobius"/>
    </source>
</evidence>
<dbReference type="AlphaFoldDB" id="A0A1Y6FW36"/>
<dbReference type="EMBL" id="FXWL01000002">
    <property type="protein sequence ID" value="SMQ77390.1"/>
    <property type="molecule type" value="Genomic_DNA"/>
</dbReference>
<dbReference type="Proteomes" id="UP000194469">
    <property type="component" value="Unassembled WGS sequence"/>
</dbReference>
<evidence type="ECO:0000256" key="3">
    <source>
        <dbReference type="ARBA" id="ARBA00023136"/>
    </source>
</evidence>
<feature type="transmembrane region" description="Helical" evidence="4">
    <location>
        <begin position="330"/>
        <end position="352"/>
    </location>
</feature>
<feature type="transmembrane region" description="Helical" evidence="4">
    <location>
        <begin position="358"/>
        <end position="378"/>
    </location>
</feature>
<feature type="transmembrane region" description="Helical" evidence="4">
    <location>
        <begin position="109"/>
        <end position="129"/>
    </location>
</feature>
<feature type="transmembrane region" description="Helical" evidence="4">
    <location>
        <begin position="54"/>
        <end position="75"/>
    </location>
</feature>
<dbReference type="InterPro" id="IPR011701">
    <property type="entry name" value="MFS"/>
</dbReference>
<feature type="transmembrane region" description="Helical" evidence="4">
    <location>
        <begin position="275"/>
        <end position="291"/>
    </location>
</feature>
<sequence>MPLIDRLPKVAPDGLPAAVLLSFLATAGLFYVNIMAALVTGLSDGLGIKPAKAGLIASANVYGAAVGALIAVFLIRRVSWRVAATVALLGLIVIDLLSTRVVSVLGLTALRACHGIVGGLLVGVAFGVIARTRSPDRVFGMLLVVQFGIGGIGLWALPPLVPMYGTGVLFLALAAFSLATLAMLPFLPAYPVAAECGVTAKALPIARKPLATTLAAIFLFQAGNMGLAAFIIGLGRNAGLSQDFIGPTLAAANWLGAVGSILVVAMGARFGRAKPILGSIVVTLIFTAAFWRSDIPAVYVAANIGSAIVWAFTIPYLLGLAAAFDKVGRTAALGGFCSKLGLASGPLLTGLLLDWGGYRLTIVAAVLLLLLSGLAAAWPARRLDRAPLSQI</sequence>
<evidence type="ECO:0000313" key="6">
    <source>
        <dbReference type="Proteomes" id="UP000194469"/>
    </source>
</evidence>
<evidence type="ECO:0000256" key="1">
    <source>
        <dbReference type="ARBA" id="ARBA00022692"/>
    </source>
</evidence>
<keyword evidence="1 4" id="KW-0812">Transmembrane</keyword>
<proteinExistence type="predicted"/>
<dbReference type="Gene3D" id="1.20.1250.20">
    <property type="entry name" value="MFS general substrate transporter like domains"/>
    <property type="match status" value="2"/>
</dbReference>
<feature type="transmembrane region" description="Helical" evidence="4">
    <location>
        <begin position="169"/>
        <end position="190"/>
    </location>
</feature>
<dbReference type="RefSeq" id="WP_086457547.1">
    <property type="nucleotide sequence ID" value="NZ_FXWL01000002.1"/>
</dbReference>
<feature type="transmembrane region" description="Helical" evidence="4">
    <location>
        <begin position="210"/>
        <end position="232"/>
    </location>
</feature>
<reference evidence="6" key="1">
    <citation type="submission" date="2017-04" db="EMBL/GenBank/DDBJ databases">
        <authorList>
            <person name="Varghese N."/>
            <person name="Submissions S."/>
        </authorList>
    </citation>
    <scope>NUCLEOTIDE SEQUENCE [LARGE SCALE GENOMIC DNA]</scope>
    <source>
        <strain evidence="6">UI2</strain>
    </source>
</reference>
<dbReference type="GO" id="GO:0022857">
    <property type="term" value="F:transmembrane transporter activity"/>
    <property type="evidence" value="ECO:0007669"/>
    <property type="project" value="InterPro"/>
</dbReference>
<keyword evidence="6" id="KW-1185">Reference proteome</keyword>
<feature type="transmembrane region" description="Helical" evidence="4">
    <location>
        <begin position="20"/>
        <end position="42"/>
    </location>
</feature>
<dbReference type="Pfam" id="PF07690">
    <property type="entry name" value="MFS_1"/>
    <property type="match status" value="1"/>
</dbReference>
<protein>
    <submittedName>
        <fullName evidence="5">Predicted arabinose efflux permease, MFS family</fullName>
    </submittedName>
</protein>
<organism evidence="5 6">
    <name type="scientific">Sphingopyxis terrae subsp. ummariensis</name>
    <dbReference type="NCBI Taxonomy" id="429001"/>
    <lineage>
        <taxon>Bacteria</taxon>
        <taxon>Pseudomonadati</taxon>
        <taxon>Pseudomonadota</taxon>
        <taxon>Alphaproteobacteria</taxon>
        <taxon>Sphingomonadales</taxon>
        <taxon>Sphingomonadaceae</taxon>
        <taxon>Sphingopyxis</taxon>
    </lineage>
</organism>
<dbReference type="InterPro" id="IPR036259">
    <property type="entry name" value="MFS_trans_sf"/>
</dbReference>